<dbReference type="PANTHER" id="PTHR13504:SF38">
    <property type="entry name" value="FIDO DOMAIN-CONTAINING PROTEIN"/>
    <property type="match status" value="1"/>
</dbReference>
<dbReference type="SUPFAM" id="SSF140931">
    <property type="entry name" value="Fic-like"/>
    <property type="match status" value="1"/>
</dbReference>
<dbReference type="GO" id="GO:0005524">
    <property type="term" value="F:ATP binding"/>
    <property type="evidence" value="ECO:0007669"/>
    <property type="project" value="UniProtKB-KW"/>
</dbReference>
<dbReference type="AlphaFoldDB" id="A0A7Y0BQZ8"/>
<reference evidence="4 5" key="1">
    <citation type="submission" date="2020-04" db="EMBL/GenBank/DDBJ databases">
        <title>Novosphingobium sp. TW-4 isolated from soil.</title>
        <authorList>
            <person name="Dahal R.H."/>
            <person name="Chaudhary D.K."/>
        </authorList>
    </citation>
    <scope>NUCLEOTIDE SEQUENCE [LARGE SCALE GENOMIC DNA]</scope>
    <source>
        <strain evidence="4 5">TW-4</strain>
    </source>
</reference>
<evidence type="ECO:0000313" key="5">
    <source>
        <dbReference type="Proteomes" id="UP000583556"/>
    </source>
</evidence>
<dbReference type="Gene3D" id="1.10.3290.10">
    <property type="entry name" value="Fido-like domain"/>
    <property type="match status" value="1"/>
</dbReference>
<evidence type="ECO:0000256" key="1">
    <source>
        <dbReference type="PIRSR" id="PIRSR640198-1"/>
    </source>
</evidence>
<dbReference type="PANTHER" id="PTHR13504">
    <property type="entry name" value="FIDO DOMAIN-CONTAINING PROTEIN DDB_G0283145"/>
    <property type="match status" value="1"/>
</dbReference>
<protein>
    <submittedName>
        <fullName evidence="4">Cell filamentation protein Fic</fullName>
    </submittedName>
</protein>
<feature type="domain" description="Fido" evidence="3">
    <location>
        <begin position="327"/>
        <end position="459"/>
    </location>
</feature>
<proteinExistence type="predicted"/>
<dbReference type="RefSeq" id="WP_143004972.1">
    <property type="nucleotide sequence ID" value="NZ_JABBGM010000007.1"/>
</dbReference>
<dbReference type="InterPro" id="IPR040198">
    <property type="entry name" value="Fido_containing"/>
</dbReference>
<dbReference type="Proteomes" id="UP000583556">
    <property type="component" value="Unassembled WGS sequence"/>
</dbReference>
<evidence type="ECO:0000259" key="3">
    <source>
        <dbReference type="PROSITE" id="PS51459"/>
    </source>
</evidence>
<organism evidence="4 5">
    <name type="scientific">Novosphingobium olei</name>
    <dbReference type="NCBI Taxonomy" id="2728851"/>
    <lineage>
        <taxon>Bacteria</taxon>
        <taxon>Pseudomonadati</taxon>
        <taxon>Pseudomonadota</taxon>
        <taxon>Alphaproteobacteria</taxon>
        <taxon>Sphingomonadales</taxon>
        <taxon>Sphingomonadaceae</taxon>
        <taxon>Novosphingobium</taxon>
    </lineage>
</organism>
<evidence type="ECO:0000256" key="2">
    <source>
        <dbReference type="PIRSR" id="PIRSR640198-2"/>
    </source>
</evidence>
<keyword evidence="2" id="KW-0547">Nucleotide-binding</keyword>
<keyword evidence="5" id="KW-1185">Reference proteome</keyword>
<dbReference type="EMBL" id="JABBGM010000007">
    <property type="protein sequence ID" value="NML94980.1"/>
    <property type="molecule type" value="Genomic_DNA"/>
</dbReference>
<accession>A0A7Y0BQZ8</accession>
<feature type="binding site" evidence="2">
    <location>
        <begin position="405"/>
        <end position="412"/>
    </location>
    <ligand>
        <name>ATP</name>
        <dbReference type="ChEBI" id="CHEBI:30616"/>
    </ligand>
</feature>
<comment type="caution">
    <text evidence="4">The sequence shown here is derived from an EMBL/GenBank/DDBJ whole genome shotgun (WGS) entry which is preliminary data.</text>
</comment>
<dbReference type="InterPro" id="IPR036597">
    <property type="entry name" value="Fido-like_dom_sf"/>
</dbReference>
<evidence type="ECO:0000313" key="4">
    <source>
        <dbReference type="EMBL" id="NML94980.1"/>
    </source>
</evidence>
<sequence length="503" mass="55675">MRLRKEQTMSRNSLAALPEVFVSDAAISKAVYQAVERGELRKLGSRLYTRNLGEEPERLVRRNWYNLVAAYYPDAIIADRTALEGKPAEDGSVFLISSKRRETELPGLVLRPRSGPAALDSDRPFSGVRLASTARAYLENMRPTRGRGGRISRTVSRAELEERLDRMLRSQGEGAINRLRDDARALASALDYEAEAAELDGLIGSLLGTREAVMQSEIGKARLAGHPFDPARVEMFEELFSALRETVPERRPVPARSAEATSTLAFYEAYFSNFIEGTEFSVEEAADIVFEGVIPTERPADAHDVLGTFRVVSDLVRMKVLPSDYASLRELLMDRHAAVMEARPDKLPGAFKQRGNQAGATVFVAPDLVEGTLDRGFGFLQALGEPFQRAIFMMTLVSEVHPFADGNGRIARIMMNAELLAHGEERIIIPTAYRTDYLSALKAFSHNRQTAPLIRMLDVAQAFTHAVDWSTLESARAMLMASNAFDQGEDAKLRPVAIGLGRT</sequence>
<name>A0A7Y0BQZ8_9SPHN</name>
<dbReference type="InterPro" id="IPR003812">
    <property type="entry name" value="Fido"/>
</dbReference>
<feature type="active site" evidence="1">
    <location>
        <position position="401"/>
    </location>
</feature>
<dbReference type="PROSITE" id="PS51459">
    <property type="entry name" value="FIDO"/>
    <property type="match status" value="1"/>
</dbReference>
<dbReference type="Pfam" id="PF02661">
    <property type="entry name" value="Fic"/>
    <property type="match status" value="1"/>
</dbReference>
<keyword evidence="2" id="KW-0067">ATP-binding</keyword>
<gene>
    <name evidence="4" type="ORF">HHL27_15000</name>
</gene>